<name>A0A1Y5II83_OSTTA</name>
<evidence type="ECO:0000256" key="3">
    <source>
        <dbReference type="SAM" id="MobiDB-lite"/>
    </source>
</evidence>
<dbReference type="EMBL" id="KZ155776">
    <property type="protein sequence ID" value="OUS47884.1"/>
    <property type="molecule type" value="Genomic_DNA"/>
</dbReference>
<dbReference type="PANTHER" id="PTHR43080:SF2">
    <property type="entry name" value="CBS DOMAIN-CONTAINING PROTEIN"/>
    <property type="match status" value="1"/>
</dbReference>
<feature type="region of interest" description="Disordered" evidence="3">
    <location>
        <begin position="230"/>
        <end position="261"/>
    </location>
</feature>
<accession>A0A1Y5II83</accession>
<dbReference type="InterPro" id="IPR046342">
    <property type="entry name" value="CBS_dom_sf"/>
</dbReference>
<dbReference type="SMART" id="SM00116">
    <property type="entry name" value="CBS"/>
    <property type="match status" value="2"/>
</dbReference>
<sequence>MFTASVKSSIIVPKSSTNHSRHARVARGARASAQHRPTGGESSMDRLVLSDPDPFSAKAQDYMSQPVAFLRPEMELKDPVVKKFLKRYTGVPVCDASRHVIGIVSHKDLALATVANNRKLNGSKVKHVMKSPVHCVTGHTSIAACWAEMLKWKIWRLPVVTADKKQLVGIVSRSDVLTPLMNTAEDARTLGEMLEREEHLSQLEKMEVEFDEDSAMTAEFFTDAADAALDDDFSDDQDDQDNDVYPEDDQFWYPTTMTRTR</sequence>
<feature type="compositionally biased region" description="Acidic residues" evidence="3">
    <location>
        <begin position="230"/>
        <end position="250"/>
    </location>
</feature>
<dbReference type="Pfam" id="PF00571">
    <property type="entry name" value="CBS"/>
    <property type="match status" value="2"/>
</dbReference>
<feature type="region of interest" description="Disordered" evidence="3">
    <location>
        <begin position="14"/>
        <end position="47"/>
    </location>
</feature>
<dbReference type="PROSITE" id="PS51371">
    <property type="entry name" value="CBS"/>
    <property type="match status" value="2"/>
</dbReference>
<evidence type="ECO:0000256" key="2">
    <source>
        <dbReference type="PROSITE-ProRule" id="PRU00703"/>
    </source>
</evidence>
<dbReference type="SUPFAM" id="SSF54631">
    <property type="entry name" value="CBS-domain pair"/>
    <property type="match status" value="1"/>
</dbReference>
<dbReference type="InterPro" id="IPR000644">
    <property type="entry name" value="CBS_dom"/>
</dbReference>
<dbReference type="PANTHER" id="PTHR43080">
    <property type="entry name" value="CBS DOMAIN-CONTAINING PROTEIN CBSX3, MITOCHONDRIAL"/>
    <property type="match status" value="1"/>
</dbReference>
<keyword evidence="1 2" id="KW-0129">CBS domain</keyword>
<dbReference type="eggNOG" id="ENOG502RY2M">
    <property type="taxonomic scope" value="Eukaryota"/>
</dbReference>
<proteinExistence type="predicted"/>
<protein>
    <recommendedName>
        <fullName evidence="4">CBS domain-containing protein</fullName>
    </recommendedName>
</protein>
<reference evidence="5" key="1">
    <citation type="submission" date="2017-04" db="EMBL/GenBank/DDBJ databases">
        <title>Population genomics of picophytoplankton unveils novel chromosome hypervariability.</title>
        <authorList>
            <consortium name="DOE Joint Genome Institute"/>
            <person name="Blanc-Mathieu R."/>
            <person name="Krasovec M."/>
            <person name="Hebrard M."/>
            <person name="Yau S."/>
            <person name="Desgranges E."/>
            <person name="Martin J."/>
            <person name="Schackwitz W."/>
            <person name="Kuo A."/>
            <person name="Salin G."/>
            <person name="Donnadieu C."/>
            <person name="Desdevises Y."/>
            <person name="Sanchez-Ferandin S."/>
            <person name="Moreau H."/>
            <person name="Rivals E."/>
            <person name="Grigoriev I.V."/>
            <person name="Grimsley N."/>
            <person name="Eyre-Walker A."/>
            <person name="Piganeau G."/>
        </authorList>
    </citation>
    <scope>NUCLEOTIDE SEQUENCE [LARGE SCALE GENOMIC DNA]</scope>
    <source>
        <strain evidence="5">RCC 1115</strain>
    </source>
</reference>
<dbReference type="Proteomes" id="UP000195557">
    <property type="component" value="Unassembled WGS sequence"/>
</dbReference>
<evidence type="ECO:0000259" key="4">
    <source>
        <dbReference type="PROSITE" id="PS51371"/>
    </source>
</evidence>
<evidence type="ECO:0000313" key="5">
    <source>
        <dbReference type="EMBL" id="OUS47884.1"/>
    </source>
</evidence>
<evidence type="ECO:0000256" key="1">
    <source>
        <dbReference type="ARBA" id="ARBA00023122"/>
    </source>
</evidence>
<feature type="domain" description="CBS" evidence="4">
    <location>
        <begin position="129"/>
        <end position="187"/>
    </location>
</feature>
<organism evidence="5">
    <name type="scientific">Ostreococcus tauri</name>
    <name type="common">Marine green alga</name>
    <dbReference type="NCBI Taxonomy" id="70448"/>
    <lineage>
        <taxon>Eukaryota</taxon>
        <taxon>Viridiplantae</taxon>
        <taxon>Chlorophyta</taxon>
        <taxon>Mamiellophyceae</taxon>
        <taxon>Mamiellales</taxon>
        <taxon>Bathycoccaceae</taxon>
        <taxon>Ostreococcus</taxon>
    </lineage>
</organism>
<dbReference type="AlphaFoldDB" id="A0A1Y5II83"/>
<gene>
    <name evidence="5" type="ORF">BE221DRAFT_70740</name>
</gene>
<dbReference type="InterPro" id="IPR051257">
    <property type="entry name" value="Diverse_CBS-Domain"/>
</dbReference>
<dbReference type="Gene3D" id="3.10.580.10">
    <property type="entry name" value="CBS-domain"/>
    <property type="match status" value="2"/>
</dbReference>
<feature type="domain" description="CBS" evidence="4">
    <location>
        <begin position="63"/>
        <end position="120"/>
    </location>
</feature>